<feature type="signal peptide" evidence="1">
    <location>
        <begin position="1"/>
        <end position="19"/>
    </location>
</feature>
<reference evidence="3" key="1">
    <citation type="submission" date="2017-02" db="EMBL/GenBank/DDBJ databases">
        <title>Complete genome sequence of Cupriavidus necator strain NH9, a 3-chlorobenzoate degrader.</title>
        <authorList>
            <person name="Moriuchi R."/>
            <person name="Dohra H."/>
            <person name="Ogawa N."/>
        </authorList>
    </citation>
    <scope>NUCLEOTIDE SEQUENCE [LARGE SCALE GENOMIC DNA]</scope>
    <source>
        <strain evidence="3">NH9</strain>
    </source>
</reference>
<organism evidence="2 3">
    <name type="scientific">Cupriavidus necator</name>
    <name type="common">Alcaligenes eutrophus</name>
    <name type="synonym">Ralstonia eutropha</name>
    <dbReference type="NCBI Taxonomy" id="106590"/>
    <lineage>
        <taxon>Bacteria</taxon>
        <taxon>Pseudomonadati</taxon>
        <taxon>Pseudomonadota</taxon>
        <taxon>Betaproteobacteria</taxon>
        <taxon>Burkholderiales</taxon>
        <taxon>Burkholderiaceae</taxon>
        <taxon>Cupriavidus</taxon>
    </lineage>
</organism>
<accession>A0A1U9UL23</accession>
<sequence>MKNSVLGALLVAIPALTHAAPLDSALSCGESPRQFFSMLRAQHLIEASPMHVEPNSVNAFWPAHDVSLTAFNHDVFAVFGYQRGEPLFKPGDGSPADKPLYGVVVVAGMDSVRKSLRAAGSRASVERAAPFLTAIVCEGT</sequence>
<evidence type="ECO:0000313" key="2">
    <source>
        <dbReference type="EMBL" id="AQV93300.1"/>
    </source>
</evidence>
<dbReference type="KEGG" id="cuh:BJN34_05250"/>
<gene>
    <name evidence="2" type="ORF">BJN34_05250</name>
</gene>
<protein>
    <submittedName>
        <fullName evidence="2">Uncharacterized protein</fullName>
    </submittedName>
</protein>
<dbReference type="RefSeq" id="WP_106062018.1">
    <property type="nucleotide sequence ID" value="NZ_CP017757.2"/>
</dbReference>
<dbReference type="AlphaFoldDB" id="A0A1U9UL23"/>
<evidence type="ECO:0000313" key="3">
    <source>
        <dbReference type="Proteomes" id="UP000189627"/>
    </source>
</evidence>
<dbReference type="OrthoDB" id="8966171at2"/>
<proteinExistence type="predicted"/>
<keyword evidence="1" id="KW-0732">Signal</keyword>
<name>A0A1U9UL23_CUPNE</name>
<dbReference type="EMBL" id="CP017757">
    <property type="protein sequence ID" value="AQV93300.1"/>
    <property type="molecule type" value="Genomic_DNA"/>
</dbReference>
<evidence type="ECO:0000256" key="1">
    <source>
        <dbReference type="SAM" id="SignalP"/>
    </source>
</evidence>
<feature type="chain" id="PRO_5012098048" evidence="1">
    <location>
        <begin position="20"/>
        <end position="140"/>
    </location>
</feature>
<dbReference type="Proteomes" id="UP000189627">
    <property type="component" value="Chromosome 1"/>
</dbReference>